<keyword evidence="3" id="KW-1185">Reference proteome</keyword>
<evidence type="ECO:0000256" key="1">
    <source>
        <dbReference type="SAM" id="MobiDB-lite"/>
    </source>
</evidence>
<feature type="region of interest" description="Disordered" evidence="1">
    <location>
        <begin position="198"/>
        <end position="219"/>
    </location>
</feature>
<dbReference type="Proteomes" id="UP001597097">
    <property type="component" value="Unassembled WGS sequence"/>
</dbReference>
<reference evidence="3" key="1">
    <citation type="journal article" date="2019" name="Int. J. Syst. Evol. Microbiol.">
        <title>The Global Catalogue of Microorganisms (GCM) 10K type strain sequencing project: providing services to taxonomists for standard genome sequencing and annotation.</title>
        <authorList>
            <consortium name="The Broad Institute Genomics Platform"/>
            <consortium name="The Broad Institute Genome Sequencing Center for Infectious Disease"/>
            <person name="Wu L."/>
            <person name="Ma J."/>
        </authorList>
    </citation>
    <scope>NUCLEOTIDE SEQUENCE [LARGE SCALE GENOMIC DNA]</scope>
    <source>
        <strain evidence="3">CGMCC 1.15399</strain>
    </source>
</reference>
<dbReference type="EMBL" id="JBHUCM010000070">
    <property type="protein sequence ID" value="MFD1546988.1"/>
    <property type="molecule type" value="Genomic_DNA"/>
</dbReference>
<evidence type="ECO:0008006" key="4">
    <source>
        <dbReference type="Google" id="ProtNLM"/>
    </source>
</evidence>
<name>A0ABW4GXD4_9ACTN</name>
<dbReference type="RefSeq" id="WP_219536605.1">
    <property type="nucleotide sequence ID" value="NZ_JAHKRM010000031.1"/>
</dbReference>
<evidence type="ECO:0000313" key="2">
    <source>
        <dbReference type="EMBL" id="MFD1546988.1"/>
    </source>
</evidence>
<proteinExistence type="predicted"/>
<sequence length="219" mass="24322">MEAWLALPGDDRPERPAAPVQPETPVTIGDPVWCSRCARMIEGALRRLDDDAAVVAANVDGYRGAAIAGPNGQRARDHKAIVETLDDLFGTLVETEDQWRAARGYPPRTQRGRGAHARMVSAAWLCGQIGDILLHPGSVTFGLAVLKWQRTLRAMGKTEPANARSPICCPRCSDRQVRRKDDGYYECESCGRLLTQREHDDEYARQADEHDHEQQEAHA</sequence>
<comment type="caution">
    <text evidence="2">The sequence shown here is derived from an EMBL/GenBank/DDBJ whole genome shotgun (WGS) entry which is preliminary data.</text>
</comment>
<evidence type="ECO:0000313" key="3">
    <source>
        <dbReference type="Proteomes" id="UP001597097"/>
    </source>
</evidence>
<organism evidence="2 3">
    <name type="scientific">Nonomuraea guangzhouensis</name>
    <dbReference type="NCBI Taxonomy" id="1291555"/>
    <lineage>
        <taxon>Bacteria</taxon>
        <taxon>Bacillati</taxon>
        <taxon>Actinomycetota</taxon>
        <taxon>Actinomycetes</taxon>
        <taxon>Streptosporangiales</taxon>
        <taxon>Streptosporangiaceae</taxon>
        <taxon>Nonomuraea</taxon>
    </lineage>
</organism>
<gene>
    <name evidence="2" type="ORF">ACFSJ0_58820</name>
</gene>
<accession>A0ABW4GXD4</accession>
<feature type="region of interest" description="Disordered" evidence="1">
    <location>
        <begin position="1"/>
        <end position="24"/>
    </location>
</feature>
<protein>
    <recommendedName>
        <fullName evidence="4">Transposase</fullName>
    </recommendedName>
</protein>